<dbReference type="Proteomes" id="UP000670475">
    <property type="component" value="Unassembled WGS sequence"/>
</dbReference>
<dbReference type="GO" id="GO:0005829">
    <property type="term" value="C:cytosol"/>
    <property type="evidence" value="ECO:0007669"/>
    <property type="project" value="TreeGrafter"/>
</dbReference>
<protein>
    <submittedName>
        <fullName evidence="4">Class II aldolase/adducin family protein</fullName>
    </submittedName>
</protein>
<gene>
    <name evidence="4" type="ORF">JFN87_05130</name>
</gene>
<sequence>MTAAAPGPGTDPADAAAALSAAGRRLAALGLSPGSSGNLSVRTATGFLATPTGTPLAALTPEGLSVLGADGRPSSGPPPTKEVPLHLAVYARLPHVRAVVHLHSRHAVAVACLDPRDPADALPPLTPYAVLRLGRVPLLPYAPPGSARLAEGAAGLPPGARAFLLAHHGQVATGTRLDEAVDAAVELEESAALQLLVGERRPARPLTVEQCAELTTDMG</sequence>
<proteinExistence type="predicted"/>
<dbReference type="EMBL" id="JAGIQL010000012">
    <property type="protein sequence ID" value="MBP0456890.1"/>
    <property type="molecule type" value="Genomic_DNA"/>
</dbReference>
<dbReference type="InterPro" id="IPR036409">
    <property type="entry name" value="Aldolase_II/adducin_N_sf"/>
</dbReference>
<name>A0A940MBB8_9ACTN</name>
<dbReference type="GO" id="GO:0019323">
    <property type="term" value="P:pentose catabolic process"/>
    <property type="evidence" value="ECO:0007669"/>
    <property type="project" value="TreeGrafter"/>
</dbReference>
<dbReference type="GO" id="GO:0016832">
    <property type="term" value="F:aldehyde-lyase activity"/>
    <property type="evidence" value="ECO:0007669"/>
    <property type="project" value="TreeGrafter"/>
</dbReference>
<dbReference type="Gene3D" id="3.40.225.10">
    <property type="entry name" value="Class II aldolase/adducin N-terminal domain"/>
    <property type="match status" value="1"/>
</dbReference>
<evidence type="ECO:0000256" key="2">
    <source>
        <dbReference type="ARBA" id="ARBA00023239"/>
    </source>
</evidence>
<dbReference type="SUPFAM" id="SSF53639">
    <property type="entry name" value="AraD/HMP-PK domain-like"/>
    <property type="match status" value="1"/>
</dbReference>
<dbReference type="PANTHER" id="PTHR22789">
    <property type="entry name" value="FUCULOSE PHOSPHATE ALDOLASE"/>
    <property type="match status" value="1"/>
</dbReference>
<dbReference type="GO" id="GO:0046872">
    <property type="term" value="F:metal ion binding"/>
    <property type="evidence" value="ECO:0007669"/>
    <property type="project" value="UniProtKB-KW"/>
</dbReference>
<feature type="domain" description="Class II aldolase/adducin N-terminal" evidence="3">
    <location>
        <begin position="17"/>
        <end position="195"/>
    </location>
</feature>
<comment type="caution">
    <text evidence="4">The sequence shown here is derived from an EMBL/GenBank/DDBJ whole genome shotgun (WGS) entry which is preliminary data.</text>
</comment>
<dbReference type="RefSeq" id="WP_209338673.1">
    <property type="nucleotide sequence ID" value="NZ_JAGIQL010000012.1"/>
</dbReference>
<organism evidence="4 5">
    <name type="scientific">Streptomyces montanisoli</name>
    <dbReference type="NCBI Taxonomy" id="2798581"/>
    <lineage>
        <taxon>Bacteria</taxon>
        <taxon>Bacillati</taxon>
        <taxon>Actinomycetota</taxon>
        <taxon>Actinomycetes</taxon>
        <taxon>Kitasatosporales</taxon>
        <taxon>Streptomycetaceae</taxon>
        <taxon>Streptomyces</taxon>
    </lineage>
</organism>
<dbReference type="SMART" id="SM01007">
    <property type="entry name" value="Aldolase_II"/>
    <property type="match status" value="1"/>
</dbReference>
<dbReference type="AlphaFoldDB" id="A0A940MBB8"/>
<dbReference type="InterPro" id="IPR001303">
    <property type="entry name" value="Aldolase_II/adducin_N"/>
</dbReference>
<accession>A0A940MBB8</accession>
<dbReference type="Pfam" id="PF00596">
    <property type="entry name" value="Aldolase_II"/>
    <property type="match status" value="1"/>
</dbReference>
<evidence type="ECO:0000256" key="1">
    <source>
        <dbReference type="ARBA" id="ARBA00022723"/>
    </source>
</evidence>
<reference evidence="4" key="1">
    <citation type="submission" date="2021-03" db="EMBL/GenBank/DDBJ databases">
        <title>Whole genome sequence of Streptomyces bomunensis MMS17-BM035.</title>
        <authorList>
            <person name="Lee J.H."/>
        </authorList>
    </citation>
    <scope>NUCLEOTIDE SEQUENCE</scope>
    <source>
        <strain evidence="4">MMS17-BM035</strain>
    </source>
</reference>
<keyword evidence="1" id="KW-0479">Metal-binding</keyword>
<dbReference type="InterPro" id="IPR050197">
    <property type="entry name" value="Aldolase_class_II_sugar_metab"/>
</dbReference>
<evidence type="ECO:0000313" key="5">
    <source>
        <dbReference type="Proteomes" id="UP000670475"/>
    </source>
</evidence>
<evidence type="ECO:0000313" key="4">
    <source>
        <dbReference type="EMBL" id="MBP0456890.1"/>
    </source>
</evidence>
<evidence type="ECO:0000259" key="3">
    <source>
        <dbReference type="SMART" id="SM01007"/>
    </source>
</evidence>
<dbReference type="PANTHER" id="PTHR22789:SF0">
    <property type="entry name" value="3-OXO-TETRONATE 4-PHOSPHATE DECARBOXYLASE-RELATED"/>
    <property type="match status" value="1"/>
</dbReference>
<keyword evidence="5" id="KW-1185">Reference proteome</keyword>
<keyword evidence="2" id="KW-0456">Lyase</keyword>